<comment type="caution">
    <text evidence="1">The sequence shown here is derived from an EMBL/GenBank/DDBJ whole genome shotgun (WGS) entry which is preliminary data.</text>
</comment>
<gene>
    <name evidence="1" type="ORF">L9F63_018109</name>
</gene>
<keyword evidence="2" id="KW-1185">Reference proteome</keyword>
<evidence type="ECO:0000313" key="1">
    <source>
        <dbReference type="EMBL" id="KAJ9588527.1"/>
    </source>
</evidence>
<evidence type="ECO:0000313" key="2">
    <source>
        <dbReference type="Proteomes" id="UP001233999"/>
    </source>
</evidence>
<dbReference type="Proteomes" id="UP001233999">
    <property type="component" value="Unassembled WGS sequence"/>
</dbReference>
<reference evidence="1" key="2">
    <citation type="submission" date="2023-05" db="EMBL/GenBank/DDBJ databases">
        <authorList>
            <person name="Fouks B."/>
        </authorList>
    </citation>
    <scope>NUCLEOTIDE SEQUENCE</scope>
    <source>
        <strain evidence="1">Stay&amp;Tobe</strain>
        <tissue evidence="1">Testes</tissue>
    </source>
</reference>
<dbReference type="AlphaFoldDB" id="A0AAD7ZYF5"/>
<sequence>PFYMQEYTNDTLELVKSVLPGVHNLSPSEVEAIASVILKTYRNESTVAKNQSILKPVSGMNDEILRKSQGG</sequence>
<protein>
    <submittedName>
        <fullName evidence="1">Uncharacterized protein</fullName>
    </submittedName>
</protein>
<feature type="non-terminal residue" evidence="1">
    <location>
        <position position="1"/>
    </location>
</feature>
<accession>A0AAD7ZYF5</accession>
<organism evidence="1 2">
    <name type="scientific">Diploptera punctata</name>
    <name type="common">Pacific beetle cockroach</name>
    <dbReference type="NCBI Taxonomy" id="6984"/>
    <lineage>
        <taxon>Eukaryota</taxon>
        <taxon>Metazoa</taxon>
        <taxon>Ecdysozoa</taxon>
        <taxon>Arthropoda</taxon>
        <taxon>Hexapoda</taxon>
        <taxon>Insecta</taxon>
        <taxon>Pterygota</taxon>
        <taxon>Neoptera</taxon>
        <taxon>Polyneoptera</taxon>
        <taxon>Dictyoptera</taxon>
        <taxon>Blattodea</taxon>
        <taxon>Blaberoidea</taxon>
        <taxon>Blaberidae</taxon>
        <taxon>Diplopterinae</taxon>
        <taxon>Diploptera</taxon>
    </lineage>
</organism>
<reference evidence="1" key="1">
    <citation type="journal article" date="2023" name="IScience">
        <title>Live-bearing cockroach genome reveals convergent evolutionary mechanisms linked to viviparity in insects and beyond.</title>
        <authorList>
            <person name="Fouks B."/>
            <person name="Harrison M.C."/>
            <person name="Mikhailova A.A."/>
            <person name="Marchal E."/>
            <person name="English S."/>
            <person name="Carruthers M."/>
            <person name="Jennings E.C."/>
            <person name="Chiamaka E.L."/>
            <person name="Frigard R.A."/>
            <person name="Pippel M."/>
            <person name="Attardo G.M."/>
            <person name="Benoit J.B."/>
            <person name="Bornberg-Bauer E."/>
            <person name="Tobe S.S."/>
        </authorList>
    </citation>
    <scope>NUCLEOTIDE SEQUENCE</scope>
    <source>
        <strain evidence="1">Stay&amp;Tobe</strain>
    </source>
</reference>
<dbReference type="EMBL" id="JASPKZ010005674">
    <property type="protein sequence ID" value="KAJ9588527.1"/>
    <property type="molecule type" value="Genomic_DNA"/>
</dbReference>
<feature type="non-terminal residue" evidence="1">
    <location>
        <position position="71"/>
    </location>
</feature>
<proteinExistence type="predicted"/>
<name>A0AAD7ZYF5_DIPPU</name>